<dbReference type="Gene3D" id="1.10.287.1260">
    <property type="match status" value="1"/>
</dbReference>
<dbReference type="RefSeq" id="WP_120712356.1">
    <property type="nucleotide sequence ID" value="NZ_RBCJ01000003.1"/>
</dbReference>
<keyword evidence="5 7" id="KW-1133">Transmembrane helix</keyword>
<dbReference type="InterPro" id="IPR023408">
    <property type="entry name" value="MscS_beta-dom_sf"/>
</dbReference>
<keyword evidence="6 7" id="KW-0472">Membrane</keyword>
<evidence type="ECO:0000256" key="7">
    <source>
        <dbReference type="SAM" id="Phobius"/>
    </source>
</evidence>
<dbReference type="GO" id="GO:0008381">
    <property type="term" value="F:mechanosensitive monoatomic ion channel activity"/>
    <property type="evidence" value="ECO:0007669"/>
    <property type="project" value="InterPro"/>
</dbReference>
<evidence type="ECO:0000313" key="10">
    <source>
        <dbReference type="EMBL" id="RKN79543.1"/>
    </source>
</evidence>
<dbReference type="InterPro" id="IPR006685">
    <property type="entry name" value="MscS_channel_2nd"/>
</dbReference>
<accession>A0A3B0C1D6</accession>
<dbReference type="GO" id="GO:0005886">
    <property type="term" value="C:plasma membrane"/>
    <property type="evidence" value="ECO:0007669"/>
    <property type="project" value="UniProtKB-SubCell"/>
</dbReference>
<evidence type="ECO:0000256" key="4">
    <source>
        <dbReference type="ARBA" id="ARBA00022692"/>
    </source>
</evidence>
<evidence type="ECO:0000256" key="2">
    <source>
        <dbReference type="ARBA" id="ARBA00008017"/>
    </source>
</evidence>
<gene>
    <name evidence="10" type="ORF">D7Z94_14655</name>
</gene>
<dbReference type="Pfam" id="PF00924">
    <property type="entry name" value="MS_channel_2nd"/>
    <property type="match status" value="1"/>
</dbReference>
<evidence type="ECO:0000256" key="5">
    <source>
        <dbReference type="ARBA" id="ARBA00022989"/>
    </source>
</evidence>
<dbReference type="InterPro" id="IPR008910">
    <property type="entry name" value="MSC_TM_helix"/>
</dbReference>
<dbReference type="AlphaFoldDB" id="A0A3B0C1D6"/>
<evidence type="ECO:0000256" key="3">
    <source>
        <dbReference type="ARBA" id="ARBA00022475"/>
    </source>
</evidence>
<reference evidence="10 11" key="1">
    <citation type="submission" date="2018-10" db="EMBL/GenBank/DDBJ databases">
        <title>Ulvibacterium marinum gen. nov., sp. nov., a novel marine bacterium of the family Flavobacteriaceae, isolated from a culture of the green alga Ulva prolifera.</title>
        <authorList>
            <person name="Zhang Z."/>
        </authorList>
    </citation>
    <scope>NUCLEOTIDE SEQUENCE [LARGE SCALE GENOMIC DNA]</scope>
    <source>
        <strain evidence="10 11">CCMM003</strain>
    </source>
</reference>
<dbReference type="InterPro" id="IPR010920">
    <property type="entry name" value="LSM_dom_sf"/>
</dbReference>
<dbReference type="PANTHER" id="PTHR30221:SF1">
    <property type="entry name" value="SMALL-CONDUCTANCE MECHANOSENSITIVE CHANNEL"/>
    <property type="match status" value="1"/>
</dbReference>
<name>A0A3B0C1D6_9FLAO</name>
<keyword evidence="3" id="KW-1003">Cell membrane</keyword>
<evidence type="ECO:0000256" key="6">
    <source>
        <dbReference type="ARBA" id="ARBA00023136"/>
    </source>
</evidence>
<keyword evidence="11" id="KW-1185">Reference proteome</keyword>
<evidence type="ECO:0000259" key="8">
    <source>
        <dbReference type="Pfam" id="PF00924"/>
    </source>
</evidence>
<dbReference type="OrthoDB" id="9809206at2"/>
<dbReference type="Proteomes" id="UP000276603">
    <property type="component" value="Unassembled WGS sequence"/>
</dbReference>
<dbReference type="SUPFAM" id="SSF82689">
    <property type="entry name" value="Mechanosensitive channel protein MscS (YggB), C-terminal domain"/>
    <property type="match status" value="1"/>
</dbReference>
<protein>
    <submittedName>
        <fullName evidence="10">Mechanosensitive ion channel family protein</fullName>
    </submittedName>
</protein>
<evidence type="ECO:0000313" key="11">
    <source>
        <dbReference type="Proteomes" id="UP000276603"/>
    </source>
</evidence>
<feature type="domain" description="Mechanosensitive ion channel MscS C-terminal" evidence="9">
    <location>
        <begin position="181"/>
        <end position="262"/>
    </location>
</feature>
<proteinExistence type="inferred from homology"/>
<dbReference type="InterPro" id="IPR011014">
    <property type="entry name" value="MscS_channel_TM-2"/>
</dbReference>
<dbReference type="InterPro" id="IPR049278">
    <property type="entry name" value="MS_channel_C"/>
</dbReference>
<dbReference type="Pfam" id="PF05552">
    <property type="entry name" value="MS_channel_1st_1"/>
    <property type="match status" value="1"/>
</dbReference>
<organism evidence="10 11">
    <name type="scientific">Ulvibacterium marinum</name>
    <dbReference type="NCBI Taxonomy" id="2419782"/>
    <lineage>
        <taxon>Bacteria</taxon>
        <taxon>Pseudomonadati</taxon>
        <taxon>Bacteroidota</taxon>
        <taxon>Flavobacteriia</taxon>
        <taxon>Flavobacteriales</taxon>
        <taxon>Flavobacteriaceae</taxon>
        <taxon>Ulvibacterium</taxon>
    </lineage>
</organism>
<keyword evidence="4 7" id="KW-0812">Transmembrane</keyword>
<feature type="transmembrane region" description="Helical" evidence="7">
    <location>
        <begin position="21"/>
        <end position="42"/>
    </location>
</feature>
<dbReference type="PANTHER" id="PTHR30221">
    <property type="entry name" value="SMALL-CONDUCTANCE MECHANOSENSITIVE CHANNEL"/>
    <property type="match status" value="1"/>
</dbReference>
<dbReference type="Gene3D" id="2.30.30.60">
    <property type="match status" value="1"/>
</dbReference>
<feature type="transmembrane region" description="Helical" evidence="7">
    <location>
        <begin position="62"/>
        <end position="85"/>
    </location>
</feature>
<feature type="domain" description="Mechanosensitive ion channel MscS" evidence="8">
    <location>
        <begin position="108"/>
        <end position="173"/>
    </location>
</feature>
<dbReference type="SUPFAM" id="SSF82861">
    <property type="entry name" value="Mechanosensitive channel protein MscS (YggB), transmembrane region"/>
    <property type="match status" value="1"/>
</dbReference>
<dbReference type="InterPro" id="IPR011066">
    <property type="entry name" value="MscS_channel_C_sf"/>
</dbReference>
<sequence>MEKFTDWQKHIDEAINWIWDILPNVLMAIIILIVGLWIIKFINRMVRKFFQKKDYDQALETFLQSFISIALKLLLFVLVITQLGVKSSSLVAMVGAAGLAIGLALQGSLSNFAGGVLILLFKPFRVGDFISAQGVDGTVKEISIFTTKLNTFGNQVAIIPNGQLSNNNIINYNAESTRRDKIDIGIGYGSNIKKAKDILLQICSENENILKDPIPEVYVGELADSSVNLTLRFWADNDVFWAAHFYVMEEIKLRFDEAGIEIPFPQRDIHMKSETFKK</sequence>
<dbReference type="Gene3D" id="3.30.70.100">
    <property type="match status" value="1"/>
</dbReference>
<comment type="subcellular location">
    <subcellularLocation>
        <location evidence="1">Cell membrane</location>
        <topology evidence="1">Multi-pass membrane protein</topology>
    </subcellularLocation>
</comment>
<dbReference type="EMBL" id="RBCJ01000003">
    <property type="protein sequence ID" value="RKN79543.1"/>
    <property type="molecule type" value="Genomic_DNA"/>
</dbReference>
<comment type="caution">
    <text evidence="10">The sequence shown here is derived from an EMBL/GenBank/DDBJ whole genome shotgun (WGS) entry which is preliminary data.</text>
</comment>
<evidence type="ECO:0000256" key="1">
    <source>
        <dbReference type="ARBA" id="ARBA00004651"/>
    </source>
</evidence>
<feature type="transmembrane region" description="Helical" evidence="7">
    <location>
        <begin position="91"/>
        <end position="121"/>
    </location>
</feature>
<dbReference type="Pfam" id="PF21082">
    <property type="entry name" value="MS_channel_3rd"/>
    <property type="match status" value="1"/>
</dbReference>
<evidence type="ECO:0000259" key="9">
    <source>
        <dbReference type="Pfam" id="PF21082"/>
    </source>
</evidence>
<comment type="similarity">
    <text evidence="2">Belongs to the MscS (TC 1.A.23) family.</text>
</comment>
<dbReference type="SUPFAM" id="SSF50182">
    <property type="entry name" value="Sm-like ribonucleoproteins"/>
    <property type="match status" value="1"/>
</dbReference>
<dbReference type="InterPro" id="IPR045275">
    <property type="entry name" value="MscS_archaea/bacteria_type"/>
</dbReference>